<proteinExistence type="predicted"/>
<evidence type="ECO:0000256" key="2">
    <source>
        <dbReference type="SAM" id="SignalP"/>
    </source>
</evidence>
<reference evidence="4" key="1">
    <citation type="submission" date="2025-08" db="UniProtKB">
        <authorList>
            <consortium name="RefSeq"/>
        </authorList>
    </citation>
    <scope>IDENTIFICATION</scope>
    <source>
        <tissue evidence="4">Whole sample</tissue>
    </source>
</reference>
<dbReference type="AlphaFoldDB" id="A0A8B8EFM8"/>
<dbReference type="Proteomes" id="UP000694844">
    <property type="component" value="Chromosome 5"/>
</dbReference>
<dbReference type="RefSeq" id="XP_022338298.1">
    <property type="nucleotide sequence ID" value="XM_022482590.1"/>
</dbReference>
<feature type="region of interest" description="Disordered" evidence="1">
    <location>
        <begin position="85"/>
        <end position="109"/>
    </location>
</feature>
<keyword evidence="3" id="KW-1185">Reference proteome</keyword>
<dbReference type="KEGG" id="cvn:111133882"/>
<evidence type="ECO:0000313" key="3">
    <source>
        <dbReference type="Proteomes" id="UP000694844"/>
    </source>
</evidence>
<accession>A0A8B8EFM8</accession>
<feature type="signal peptide" evidence="2">
    <location>
        <begin position="1"/>
        <end position="20"/>
    </location>
</feature>
<dbReference type="GeneID" id="111133882"/>
<feature type="compositionally biased region" description="Basic and acidic residues" evidence="1">
    <location>
        <begin position="97"/>
        <end position="109"/>
    </location>
</feature>
<dbReference type="OrthoDB" id="6182052at2759"/>
<sequence>MWLHLRLVLCLFLGISGVLSKCSTKSGYHFSTSVLRNQMEKYDIDTSCPCVAVATVLPRCHVHHIVSQLNHLTSSLHRTYQTFQSSIASPQPPPCTDIEHRHHSDASPRRSDLAGVLLDSYETISRVALSVAIAQRQNNSRLPDPPSADLGELLCSMKRLMVGTDSRLLVTAHSLTLAALDVDRIVPFTCRTLRDAVVRLRKVKVDILETFYSRWK</sequence>
<organism evidence="3 4">
    <name type="scientific">Crassostrea virginica</name>
    <name type="common">Eastern oyster</name>
    <dbReference type="NCBI Taxonomy" id="6565"/>
    <lineage>
        <taxon>Eukaryota</taxon>
        <taxon>Metazoa</taxon>
        <taxon>Spiralia</taxon>
        <taxon>Lophotrochozoa</taxon>
        <taxon>Mollusca</taxon>
        <taxon>Bivalvia</taxon>
        <taxon>Autobranchia</taxon>
        <taxon>Pteriomorphia</taxon>
        <taxon>Ostreida</taxon>
        <taxon>Ostreoidea</taxon>
        <taxon>Ostreidae</taxon>
        <taxon>Crassostrea</taxon>
    </lineage>
</organism>
<evidence type="ECO:0000313" key="4">
    <source>
        <dbReference type="RefSeq" id="XP_022338298.1"/>
    </source>
</evidence>
<feature type="chain" id="PRO_5034319872" evidence="2">
    <location>
        <begin position="21"/>
        <end position="216"/>
    </location>
</feature>
<evidence type="ECO:0000256" key="1">
    <source>
        <dbReference type="SAM" id="MobiDB-lite"/>
    </source>
</evidence>
<gene>
    <name evidence="4" type="primary">LOC111133882</name>
</gene>
<protein>
    <submittedName>
        <fullName evidence="4">Uncharacterized protein LOC111133882</fullName>
    </submittedName>
</protein>
<name>A0A8B8EFM8_CRAVI</name>
<keyword evidence="2" id="KW-0732">Signal</keyword>